<accession>A0A1V6NVA9</accession>
<comment type="similarity">
    <text evidence="1">Belongs to the glycosyltransferase 34 family.</text>
</comment>
<dbReference type="GO" id="GO:0000009">
    <property type="term" value="F:alpha-1,6-mannosyltransferase activity"/>
    <property type="evidence" value="ECO:0007669"/>
    <property type="project" value="TreeGrafter"/>
</dbReference>
<dbReference type="STRING" id="69771.A0A1V6NVA9"/>
<dbReference type="AlphaFoldDB" id="A0A1V6NVA9"/>
<keyword evidence="2" id="KW-0328">Glycosyltransferase</keyword>
<dbReference type="OrthoDB" id="205108at2759"/>
<evidence type="ECO:0000313" key="5">
    <source>
        <dbReference type="EMBL" id="OQD68600.1"/>
    </source>
</evidence>
<dbReference type="GO" id="GO:0000136">
    <property type="term" value="C:mannan polymerase complex"/>
    <property type="evidence" value="ECO:0007669"/>
    <property type="project" value="TreeGrafter"/>
</dbReference>
<dbReference type="PANTHER" id="PTHR31306:SF10">
    <property type="entry name" value="ALPHA-1,6-MANNOSYLTRANSFERASE MNN11-RELATED"/>
    <property type="match status" value="1"/>
</dbReference>
<keyword evidence="6" id="KW-1185">Reference proteome</keyword>
<name>A0A1V6NVA9_PENDC</name>
<keyword evidence="4" id="KW-0812">Transmembrane</keyword>
<evidence type="ECO:0000256" key="2">
    <source>
        <dbReference type="ARBA" id="ARBA00022676"/>
    </source>
</evidence>
<dbReference type="FunFam" id="3.90.550.10:FF:000149">
    <property type="entry name" value="Alpha-1,6-mannosyltransferase subunit"/>
    <property type="match status" value="1"/>
</dbReference>
<feature type="transmembrane region" description="Helical" evidence="4">
    <location>
        <begin position="30"/>
        <end position="48"/>
    </location>
</feature>
<dbReference type="OMA" id="DQDAYIM"/>
<sequence>MQFALPPRRSPHSLPIARSSRLPLYRRKQLRTVALLAFAVFSILYLLFHFNSSSSTSLAAPAGTAGVVIVTLLDHERFSESYISKIVANREDYAKRHGYINFFASVSDYEEAVGDSPRSWATVPAVRHAIALHPTSKYFFHLSPHALIMNPGQSLKSHLLDRNRLESVMLKDIPIVPPDSIIRTFSHLKEKDVDLILTQDSEDLNPGSFILKNGDFARFFLDLWFDPLFRSYNFAKAETHALDHIMQWHPTVLARTALVPQRILNAFSKDSTGASADGSYKDGDFIIRFPACEASETGDCPELEAYYKLWQKKNKSERDT</sequence>
<dbReference type="Pfam" id="PF05637">
    <property type="entry name" value="Glyco_transf_34"/>
    <property type="match status" value="1"/>
</dbReference>
<evidence type="ECO:0000313" key="6">
    <source>
        <dbReference type="Proteomes" id="UP000191522"/>
    </source>
</evidence>
<evidence type="ECO:0008006" key="7">
    <source>
        <dbReference type="Google" id="ProtNLM"/>
    </source>
</evidence>
<organism evidence="5 6">
    <name type="scientific">Penicillium decumbens</name>
    <dbReference type="NCBI Taxonomy" id="69771"/>
    <lineage>
        <taxon>Eukaryota</taxon>
        <taxon>Fungi</taxon>
        <taxon>Dikarya</taxon>
        <taxon>Ascomycota</taxon>
        <taxon>Pezizomycotina</taxon>
        <taxon>Eurotiomycetes</taxon>
        <taxon>Eurotiomycetidae</taxon>
        <taxon>Eurotiales</taxon>
        <taxon>Aspergillaceae</taxon>
        <taxon>Penicillium</taxon>
    </lineage>
</organism>
<evidence type="ECO:0000256" key="3">
    <source>
        <dbReference type="ARBA" id="ARBA00022679"/>
    </source>
</evidence>
<gene>
    <name evidence="5" type="ORF">PENDEC_c033G04742</name>
</gene>
<dbReference type="InterPro" id="IPR029044">
    <property type="entry name" value="Nucleotide-diphossugar_trans"/>
</dbReference>
<dbReference type="InterPro" id="IPR008630">
    <property type="entry name" value="Glyco_trans_34"/>
</dbReference>
<keyword evidence="4" id="KW-0472">Membrane</keyword>
<evidence type="ECO:0000256" key="4">
    <source>
        <dbReference type="SAM" id="Phobius"/>
    </source>
</evidence>
<dbReference type="EMBL" id="MDYL01000033">
    <property type="protein sequence ID" value="OQD68600.1"/>
    <property type="molecule type" value="Genomic_DNA"/>
</dbReference>
<dbReference type="GO" id="GO:0006487">
    <property type="term" value="P:protein N-linked glycosylation"/>
    <property type="evidence" value="ECO:0007669"/>
    <property type="project" value="TreeGrafter"/>
</dbReference>
<reference evidence="6" key="1">
    <citation type="journal article" date="2017" name="Nat. Microbiol.">
        <title>Global analysis of biosynthetic gene clusters reveals vast potential of secondary metabolite production in Penicillium species.</title>
        <authorList>
            <person name="Nielsen J.C."/>
            <person name="Grijseels S."/>
            <person name="Prigent S."/>
            <person name="Ji B."/>
            <person name="Dainat J."/>
            <person name="Nielsen K.F."/>
            <person name="Frisvad J.C."/>
            <person name="Workman M."/>
            <person name="Nielsen J."/>
        </authorList>
    </citation>
    <scope>NUCLEOTIDE SEQUENCE [LARGE SCALE GENOMIC DNA]</scope>
    <source>
        <strain evidence="6">IBT 11843</strain>
    </source>
</reference>
<dbReference type="Gene3D" id="3.90.550.10">
    <property type="entry name" value="Spore Coat Polysaccharide Biosynthesis Protein SpsA, Chain A"/>
    <property type="match status" value="1"/>
</dbReference>
<keyword evidence="4" id="KW-1133">Transmembrane helix</keyword>
<evidence type="ECO:0000256" key="1">
    <source>
        <dbReference type="ARBA" id="ARBA00005664"/>
    </source>
</evidence>
<keyword evidence="3" id="KW-0808">Transferase</keyword>
<comment type="caution">
    <text evidence="5">The sequence shown here is derived from an EMBL/GenBank/DDBJ whole genome shotgun (WGS) entry which is preliminary data.</text>
</comment>
<protein>
    <recommendedName>
        <fullName evidence="7">Alpha-1,6-mannosyltransferase subunit</fullName>
    </recommendedName>
</protein>
<dbReference type="Proteomes" id="UP000191522">
    <property type="component" value="Unassembled WGS sequence"/>
</dbReference>
<dbReference type="PANTHER" id="PTHR31306">
    <property type="entry name" value="ALPHA-1,6-MANNOSYLTRANSFERASE MNN11-RELATED"/>
    <property type="match status" value="1"/>
</dbReference>
<proteinExistence type="inferred from homology"/>